<evidence type="ECO:0000313" key="7">
    <source>
        <dbReference type="EMBL" id="QIM19845.1"/>
    </source>
</evidence>
<dbReference type="SUPFAM" id="SSF53613">
    <property type="entry name" value="Ribokinase-like"/>
    <property type="match status" value="1"/>
</dbReference>
<dbReference type="Pfam" id="PF01256">
    <property type="entry name" value="Carb_kinase"/>
    <property type="match status" value="1"/>
</dbReference>
<reference evidence="7 8" key="1">
    <citation type="submission" date="2020-03" db="EMBL/GenBank/DDBJ databases">
        <title>Leucobacter sp. nov., isolated from beetles.</title>
        <authorList>
            <person name="Hyun D.-W."/>
            <person name="Bae J.-W."/>
        </authorList>
    </citation>
    <scope>NUCLEOTIDE SEQUENCE [LARGE SCALE GENOMIC DNA]</scope>
    <source>
        <strain evidence="7 8">HDW9A</strain>
    </source>
</reference>
<evidence type="ECO:0000256" key="1">
    <source>
        <dbReference type="ARBA" id="ARBA00022741"/>
    </source>
</evidence>
<dbReference type="InterPro" id="IPR029056">
    <property type="entry name" value="Ribokinase-like"/>
</dbReference>
<dbReference type="PROSITE" id="PS51383">
    <property type="entry name" value="YJEF_C_3"/>
    <property type="match status" value="1"/>
</dbReference>
<dbReference type="CDD" id="cd01171">
    <property type="entry name" value="YXKO-related"/>
    <property type="match status" value="1"/>
</dbReference>
<keyword evidence="4" id="KW-0520">NAD</keyword>
<proteinExistence type="predicted"/>
<sequence>MRTGSTQYPGAAVLSVTAAWRAGAGMVRYSPPLGDSTPSLGLPSPAAAVLATHPETVFDGGDLRSCSAWVIGSGTDPLLRAEPEHKRLLKLLNGADPVVVDAGALELVGARKGAIAAPTIITPHHGEFTKLWRSCGLGELPRWWGDLRDNGSSDRVGTSHLAEAALCLAGCLRVSVLLKGSVTVAATPNGRHLASGPATPWLASAGTGDVLAGILGALAATHSAEVRADPELFAELGATAATLHDAAARLAADDPAGNGSGHPITALDVAAAIPSAWESLRKLDAG</sequence>
<keyword evidence="5" id="KW-0456">Lyase</keyword>
<accession>A0ABX6K3S3</accession>
<dbReference type="InterPro" id="IPR000631">
    <property type="entry name" value="CARKD"/>
</dbReference>
<evidence type="ECO:0000313" key="8">
    <source>
        <dbReference type="Proteomes" id="UP000503441"/>
    </source>
</evidence>
<name>A0ABX6K3S3_9MICO</name>
<protein>
    <submittedName>
        <fullName evidence="7">NAD(P)H-hydrate dehydratase</fullName>
    </submittedName>
</protein>
<evidence type="ECO:0000256" key="5">
    <source>
        <dbReference type="ARBA" id="ARBA00023239"/>
    </source>
</evidence>
<gene>
    <name evidence="7" type="ORF">G7066_13960</name>
</gene>
<keyword evidence="8" id="KW-1185">Reference proteome</keyword>
<evidence type="ECO:0000256" key="4">
    <source>
        <dbReference type="ARBA" id="ARBA00023027"/>
    </source>
</evidence>
<keyword evidence="2" id="KW-0067">ATP-binding</keyword>
<organism evidence="7 8">
    <name type="scientific">Leucobacter coleopterorum</name>
    <dbReference type="NCBI Taxonomy" id="2714933"/>
    <lineage>
        <taxon>Bacteria</taxon>
        <taxon>Bacillati</taxon>
        <taxon>Actinomycetota</taxon>
        <taxon>Actinomycetes</taxon>
        <taxon>Micrococcales</taxon>
        <taxon>Microbacteriaceae</taxon>
        <taxon>Leucobacter</taxon>
    </lineage>
</organism>
<dbReference type="PANTHER" id="PTHR12592:SF0">
    <property type="entry name" value="ATP-DEPENDENT (S)-NAD(P)H-HYDRATE DEHYDRATASE"/>
    <property type="match status" value="1"/>
</dbReference>
<evidence type="ECO:0000256" key="3">
    <source>
        <dbReference type="ARBA" id="ARBA00022857"/>
    </source>
</evidence>
<dbReference type="PANTHER" id="PTHR12592">
    <property type="entry name" value="ATP-DEPENDENT (S)-NAD(P)H-HYDRATE DEHYDRATASE FAMILY MEMBER"/>
    <property type="match status" value="1"/>
</dbReference>
<dbReference type="PROSITE" id="PS01050">
    <property type="entry name" value="YJEF_C_2"/>
    <property type="match status" value="1"/>
</dbReference>
<keyword evidence="3" id="KW-0521">NADP</keyword>
<dbReference type="EMBL" id="CP049933">
    <property type="protein sequence ID" value="QIM19845.1"/>
    <property type="molecule type" value="Genomic_DNA"/>
</dbReference>
<feature type="domain" description="YjeF C-terminal" evidence="6">
    <location>
        <begin position="1"/>
        <end position="280"/>
    </location>
</feature>
<dbReference type="Gene3D" id="3.40.1190.20">
    <property type="match status" value="1"/>
</dbReference>
<keyword evidence="1" id="KW-0547">Nucleotide-binding</keyword>
<evidence type="ECO:0000259" key="6">
    <source>
        <dbReference type="PROSITE" id="PS51383"/>
    </source>
</evidence>
<dbReference type="Proteomes" id="UP000503441">
    <property type="component" value="Chromosome"/>
</dbReference>
<dbReference type="InterPro" id="IPR017953">
    <property type="entry name" value="Carbohydrate_kinase_pred_CS"/>
</dbReference>
<evidence type="ECO:0000256" key="2">
    <source>
        <dbReference type="ARBA" id="ARBA00022840"/>
    </source>
</evidence>